<evidence type="ECO:0000313" key="5">
    <source>
        <dbReference type="EMBL" id="GAA0447079.1"/>
    </source>
</evidence>
<evidence type="ECO:0000256" key="2">
    <source>
        <dbReference type="ARBA" id="ARBA00022898"/>
    </source>
</evidence>
<keyword evidence="3" id="KW-0456">Lyase</keyword>
<keyword evidence="6" id="KW-1185">Reference proteome</keyword>
<dbReference type="InterPro" id="IPR001926">
    <property type="entry name" value="TrpB-like_PALP"/>
</dbReference>
<keyword evidence="2" id="KW-0663">Pyridoxal phosphate</keyword>
<name>A0ABN0ZHF7_9BACI</name>
<dbReference type="PROSITE" id="PS00165">
    <property type="entry name" value="DEHYDRATASE_SER_THR"/>
    <property type="match status" value="1"/>
</dbReference>
<dbReference type="EMBL" id="BAAADM010000055">
    <property type="protein sequence ID" value="GAA0447079.1"/>
    <property type="molecule type" value="Genomic_DNA"/>
</dbReference>
<gene>
    <name evidence="5" type="primary">eutB</name>
    <name evidence="5" type="ORF">GCM10008983_26290</name>
</gene>
<dbReference type="PANTHER" id="PTHR48078">
    <property type="entry name" value="THREONINE DEHYDRATASE, MITOCHONDRIAL-RELATED"/>
    <property type="match status" value="1"/>
</dbReference>
<accession>A0ABN0ZHF7</accession>
<dbReference type="InterPro" id="IPR000634">
    <property type="entry name" value="Ser/Thr_deHydtase_PyrdxlP-BS"/>
</dbReference>
<dbReference type="Gene3D" id="3.40.50.1100">
    <property type="match status" value="2"/>
</dbReference>
<dbReference type="Pfam" id="PF00291">
    <property type="entry name" value="PALP"/>
    <property type="match status" value="1"/>
</dbReference>
<comment type="caution">
    <text evidence="5">The sequence shown here is derived from an EMBL/GenBank/DDBJ whole genome shotgun (WGS) entry which is preliminary data.</text>
</comment>
<proteinExistence type="predicted"/>
<dbReference type="InterPro" id="IPR050147">
    <property type="entry name" value="Ser/Thr_Dehydratase"/>
</dbReference>
<dbReference type="CDD" id="cd01562">
    <property type="entry name" value="Thr-dehyd"/>
    <property type="match status" value="1"/>
</dbReference>
<organism evidence="5 6">
    <name type="scientific">Lentibacillus halophilus</name>
    <dbReference type="NCBI Taxonomy" id="295065"/>
    <lineage>
        <taxon>Bacteria</taxon>
        <taxon>Bacillati</taxon>
        <taxon>Bacillota</taxon>
        <taxon>Bacilli</taxon>
        <taxon>Bacillales</taxon>
        <taxon>Bacillaceae</taxon>
        <taxon>Lentibacillus</taxon>
    </lineage>
</organism>
<reference evidence="5 6" key="1">
    <citation type="journal article" date="2019" name="Int. J. Syst. Evol. Microbiol.">
        <title>The Global Catalogue of Microorganisms (GCM) 10K type strain sequencing project: providing services to taxonomists for standard genome sequencing and annotation.</title>
        <authorList>
            <consortium name="The Broad Institute Genomics Platform"/>
            <consortium name="The Broad Institute Genome Sequencing Center for Infectious Disease"/>
            <person name="Wu L."/>
            <person name="Ma J."/>
        </authorList>
    </citation>
    <scope>NUCLEOTIDE SEQUENCE [LARGE SCALE GENOMIC DNA]</scope>
    <source>
        <strain evidence="5 6">JCM 12149</strain>
    </source>
</reference>
<dbReference type="RefSeq" id="WP_343753969.1">
    <property type="nucleotide sequence ID" value="NZ_BAAADM010000055.1"/>
</dbReference>
<evidence type="ECO:0000259" key="4">
    <source>
        <dbReference type="Pfam" id="PF00291"/>
    </source>
</evidence>
<evidence type="ECO:0000313" key="6">
    <source>
        <dbReference type="Proteomes" id="UP001501459"/>
    </source>
</evidence>
<sequence>MPAHSLTQRNVWEAKKRIGSSAAETPLIYSPVLSDMTGSRIYLKLENINESGSFKIRGAFNKIRCLTQEEQQRGVTTFSTGNFGVSVATVANQLGIKAVICLSKRVPKAKVDVLKRTGAHIEVIGESQDDAEEHCYHLEREQGLTVVHPFDDPFIIAGQGTIGLEILDELPEVDTVIGGLSGGGLHSGLAKALKPADSRIRLIGVSTAKGPAMYESIQAGKPVMVKERDTLADSLLGGIGLNNQYTFSMVQQYVDDMVLLEEKDIAKGMAFMLETHRMAVEGAAAAGIGAILHKHIQPGSHTVVVISGSSVDTSTICAVAQNDQSLGWNGS</sequence>
<dbReference type="InterPro" id="IPR036052">
    <property type="entry name" value="TrpB-like_PALP_sf"/>
</dbReference>
<comment type="cofactor">
    <cofactor evidence="1">
        <name>pyridoxal 5'-phosphate</name>
        <dbReference type="ChEBI" id="CHEBI:597326"/>
    </cofactor>
</comment>
<dbReference type="Proteomes" id="UP001501459">
    <property type="component" value="Unassembled WGS sequence"/>
</dbReference>
<dbReference type="SUPFAM" id="SSF53686">
    <property type="entry name" value="Tryptophan synthase beta subunit-like PLP-dependent enzymes"/>
    <property type="match status" value="1"/>
</dbReference>
<protein>
    <submittedName>
        <fullName evidence="5">Hydroxyectoine utilization dehydratase EutB</fullName>
    </submittedName>
</protein>
<feature type="domain" description="Tryptophan synthase beta chain-like PALP" evidence="4">
    <location>
        <begin position="23"/>
        <end position="308"/>
    </location>
</feature>
<evidence type="ECO:0000256" key="1">
    <source>
        <dbReference type="ARBA" id="ARBA00001933"/>
    </source>
</evidence>
<evidence type="ECO:0000256" key="3">
    <source>
        <dbReference type="ARBA" id="ARBA00023239"/>
    </source>
</evidence>
<dbReference type="PANTHER" id="PTHR48078:SF6">
    <property type="entry name" value="L-THREONINE DEHYDRATASE CATABOLIC TDCB"/>
    <property type="match status" value="1"/>
</dbReference>